<dbReference type="SMART" id="SM00354">
    <property type="entry name" value="HTH_LACI"/>
    <property type="match status" value="1"/>
</dbReference>
<evidence type="ECO:0000259" key="5">
    <source>
        <dbReference type="PROSITE" id="PS50943"/>
    </source>
</evidence>
<keyword evidence="1" id="KW-0805">Transcription regulation</keyword>
<dbReference type="HOGENOM" id="CLU_037628_6_0_9"/>
<dbReference type="InterPro" id="IPR028082">
    <property type="entry name" value="Peripla_BP_I"/>
</dbReference>
<keyword evidence="7" id="KW-1185">Reference proteome</keyword>
<dbReference type="InterPro" id="IPR000843">
    <property type="entry name" value="HTH_LacI"/>
</dbReference>
<name>C2BF23_9FIRM</name>
<evidence type="ECO:0000256" key="1">
    <source>
        <dbReference type="ARBA" id="ARBA00023015"/>
    </source>
</evidence>
<dbReference type="PANTHER" id="PTHR30146:SF145">
    <property type="entry name" value="RIBOSE OPERON REPRESSOR"/>
    <property type="match status" value="1"/>
</dbReference>
<feature type="domain" description="HTH lacI-type" evidence="4">
    <location>
        <begin position="8"/>
        <end position="63"/>
    </location>
</feature>
<dbReference type="Pfam" id="PF00356">
    <property type="entry name" value="LacI"/>
    <property type="match status" value="1"/>
</dbReference>
<dbReference type="GO" id="GO:0003700">
    <property type="term" value="F:DNA-binding transcription factor activity"/>
    <property type="evidence" value="ECO:0007669"/>
    <property type="project" value="TreeGrafter"/>
</dbReference>
<dbReference type="EMBL" id="ABYO01000192">
    <property type="protein sequence ID" value="EEI86554.1"/>
    <property type="molecule type" value="Genomic_DNA"/>
</dbReference>
<dbReference type="PROSITE" id="PS50943">
    <property type="entry name" value="HTH_CROC1"/>
    <property type="match status" value="1"/>
</dbReference>
<dbReference type="CDD" id="cd06283">
    <property type="entry name" value="PBP1_RegR_EndR_KdgR-like"/>
    <property type="match status" value="1"/>
</dbReference>
<dbReference type="PANTHER" id="PTHR30146">
    <property type="entry name" value="LACI-RELATED TRANSCRIPTIONAL REPRESSOR"/>
    <property type="match status" value="1"/>
</dbReference>
<gene>
    <name evidence="6" type="primary">kdgR</name>
    <name evidence="6" type="ORF">HMPREF0072_0943</name>
</gene>
<sequence>MTNKTNKVTIDTVAKQADVSKSTVSRYLNGKSNVISEDKRNRIKSAIEELNYKPNKLAQGLKSKTSGVIGCIVSNIGSPFSSILVKGINQECLKQGYQLILTDSEDNKENEKKAINNLIERSVDGLIINSTGENDEFILKLSNQGFPIVLADRPLSIPGKIDTVVTDNEESIEKALLYLKKVGYTKVGLFGIAMKENEVRRIRYYSFCKYEKKIFNSGETDSVYFYNDLDDCRKKVNHFVSNNITERVAILTINGGALLDVLKVIINSTGIKIGKELGICSFDNWGWADLVGPGITTITQNTWGVGLESARILFRKIHSDNNQEPTTKVLNNILEIRESTISL</sequence>
<protein>
    <submittedName>
        <fullName evidence="6">HTH-type transcriptional regulator KdgR</fullName>
    </submittedName>
</protein>
<accession>C2BF23</accession>
<evidence type="ECO:0000256" key="3">
    <source>
        <dbReference type="ARBA" id="ARBA00023163"/>
    </source>
</evidence>
<evidence type="ECO:0000256" key="2">
    <source>
        <dbReference type="ARBA" id="ARBA00023125"/>
    </source>
</evidence>
<dbReference type="Pfam" id="PF00532">
    <property type="entry name" value="Peripla_BP_1"/>
    <property type="match status" value="1"/>
</dbReference>
<evidence type="ECO:0000313" key="6">
    <source>
        <dbReference type="EMBL" id="EEI86554.1"/>
    </source>
</evidence>
<dbReference type="GO" id="GO:0000976">
    <property type="term" value="F:transcription cis-regulatory region binding"/>
    <property type="evidence" value="ECO:0007669"/>
    <property type="project" value="TreeGrafter"/>
</dbReference>
<proteinExistence type="predicted"/>
<keyword evidence="2" id="KW-0238">DNA-binding</keyword>
<organism evidence="6 7">
    <name type="scientific">Anaerococcus lactolyticus ATCC 51172</name>
    <dbReference type="NCBI Taxonomy" id="525254"/>
    <lineage>
        <taxon>Bacteria</taxon>
        <taxon>Bacillati</taxon>
        <taxon>Bacillota</taxon>
        <taxon>Tissierellia</taxon>
        <taxon>Tissierellales</taxon>
        <taxon>Peptoniphilaceae</taxon>
        <taxon>Anaerococcus</taxon>
    </lineage>
</organism>
<dbReference type="AlphaFoldDB" id="C2BF23"/>
<dbReference type="PROSITE" id="PS50932">
    <property type="entry name" value="HTH_LACI_2"/>
    <property type="match status" value="1"/>
</dbReference>
<dbReference type="InterPro" id="IPR001761">
    <property type="entry name" value="Peripla_BP/Lac1_sug-bd_dom"/>
</dbReference>
<dbReference type="Gene3D" id="1.10.260.40">
    <property type="entry name" value="lambda repressor-like DNA-binding domains"/>
    <property type="match status" value="1"/>
</dbReference>
<comment type="caution">
    <text evidence="6">The sequence shown here is derived from an EMBL/GenBank/DDBJ whole genome shotgun (WGS) entry which is preliminary data.</text>
</comment>
<dbReference type="Gene3D" id="3.40.50.2300">
    <property type="match status" value="2"/>
</dbReference>
<dbReference type="SUPFAM" id="SSF53822">
    <property type="entry name" value="Periplasmic binding protein-like I"/>
    <property type="match status" value="1"/>
</dbReference>
<reference evidence="6 7" key="1">
    <citation type="submission" date="2008-10" db="EMBL/GenBank/DDBJ databases">
        <authorList>
            <person name="Qin X."/>
            <person name="Bachman B."/>
            <person name="Battles P."/>
            <person name="Bell A."/>
            <person name="Bess C."/>
            <person name="Bickham C."/>
            <person name="Chaboub L."/>
            <person name="Chen D."/>
            <person name="Coyle M."/>
            <person name="Deiros D.R."/>
            <person name="Dinh H."/>
            <person name="Forbes L."/>
            <person name="Fowler G."/>
            <person name="Francisco L."/>
            <person name="Fu Q."/>
            <person name="Gubbala S."/>
            <person name="Hale W."/>
            <person name="Han Y."/>
            <person name="Hemphill L."/>
            <person name="Highlander S.K."/>
            <person name="Hirani K."/>
            <person name="Hogues M."/>
            <person name="Jackson L."/>
            <person name="Jakkamsetti A."/>
            <person name="Javaid M."/>
            <person name="Jiang H."/>
            <person name="Korchina V."/>
            <person name="Kovar C."/>
            <person name="Lara F."/>
            <person name="Lee S."/>
            <person name="Mata R."/>
            <person name="Mathew T."/>
            <person name="Moen C."/>
            <person name="Morales K."/>
            <person name="Munidasa M."/>
            <person name="Nazareth L."/>
            <person name="Ngo R."/>
            <person name="Nguyen L."/>
            <person name="Okwuonu G."/>
            <person name="Ongeri F."/>
            <person name="Patil S."/>
            <person name="Petrosino J."/>
            <person name="Pham C."/>
            <person name="Pham P."/>
            <person name="Pu L.-L."/>
            <person name="Puazo M."/>
            <person name="Raj R."/>
            <person name="Reid J."/>
            <person name="Rouhana J."/>
            <person name="Saada N."/>
            <person name="Shang Y."/>
            <person name="Simmons D."/>
            <person name="Thornton R."/>
            <person name="Warren J."/>
            <person name="Weissenberger G."/>
            <person name="Zhang J."/>
            <person name="Zhang L."/>
            <person name="Zhou C."/>
            <person name="Zhu D."/>
            <person name="Muzny D."/>
            <person name="Worley K."/>
            <person name="Gibbs R."/>
        </authorList>
    </citation>
    <scope>NUCLEOTIDE SEQUENCE [LARGE SCALE GENOMIC DNA]</scope>
    <source>
        <strain evidence="6 7">ATCC 51172</strain>
    </source>
</reference>
<dbReference type="eggNOG" id="COG1609">
    <property type="taxonomic scope" value="Bacteria"/>
</dbReference>
<dbReference type="CDD" id="cd01392">
    <property type="entry name" value="HTH_LacI"/>
    <property type="match status" value="1"/>
</dbReference>
<feature type="domain" description="HTH cro/C1-type" evidence="5">
    <location>
        <begin position="6"/>
        <end position="33"/>
    </location>
</feature>
<dbReference type="InterPro" id="IPR001387">
    <property type="entry name" value="Cro/C1-type_HTH"/>
</dbReference>
<keyword evidence="3" id="KW-0804">Transcription</keyword>
<dbReference type="Proteomes" id="UP000005984">
    <property type="component" value="Unassembled WGS sequence"/>
</dbReference>
<dbReference type="RefSeq" id="WP_004826915.1">
    <property type="nucleotide sequence ID" value="NZ_GG666044.1"/>
</dbReference>
<dbReference type="STRING" id="525254.HMPREF0072_0943"/>
<dbReference type="InterPro" id="IPR010982">
    <property type="entry name" value="Lambda_DNA-bd_dom_sf"/>
</dbReference>
<evidence type="ECO:0000259" key="4">
    <source>
        <dbReference type="PROSITE" id="PS50932"/>
    </source>
</evidence>
<dbReference type="SUPFAM" id="SSF47413">
    <property type="entry name" value="lambda repressor-like DNA-binding domains"/>
    <property type="match status" value="1"/>
</dbReference>
<evidence type="ECO:0000313" key="7">
    <source>
        <dbReference type="Proteomes" id="UP000005984"/>
    </source>
</evidence>